<feature type="compositionally biased region" description="Acidic residues" evidence="3">
    <location>
        <begin position="82"/>
        <end position="115"/>
    </location>
</feature>
<evidence type="ECO:0000313" key="8">
    <source>
        <dbReference type="Proteomes" id="UP001152797"/>
    </source>
</evidence>
<keyword evidence="7" id="KW-0418">Kinase</keyword>
<evidence type="ECO:0000256" key="1">
    <source>
        <dbReference type="ARBA" id="ARBA00022741"/>
    </source>
</evidence>
<dbReference type="InterPro" id="IPR008271">
    <property type="entry name" value="Ser/Thr_kinase_AS"/>
</dbReference>
<reference evidence="5" key="1">
    <citation type="submission" date="2022-10" db="EMBL/GenBank/DDBJ databases">
        <authorList>
            <person name="Chen Y."/>
            <person name="Dougan E. K."/>
            <person name="Chan C."/>
            <person name="Rhodes N."/>
            <person name="Thang M."/>
        </authorList>
    </citation>
    <scope>NUCLEOTIDE SEQUENCE</scope>
</reference>
<reference evidence="6" key="2">
    <citation type="submission" date="2024-04" db="EMBL/GenBank/DDBJ databases">
        <authorList>
            <person name="Chen Y."/>
            <person name="Shah S."/>
            <person name="Dougan E. K."/>
            <person name="Thang M."/>
            <person name="Chan C."/>
        </authorList>
    </citation>
    <scope>NUCLEOTIDE SEQUENCE [LARGE SCALE GENOMIC DNA]</scope>
</reference>
<dbReference type="EMBL" id="CAMXCT020000239">
    <property type="protein sequence ID" value="CAL1129413.1"/>
    <property type="molecule type" value="Genomic_DNA"/>
</dbReference>
<feature type="compositionally biased region" description="Basic and acidic residues" evidence="3">
    <location>
        <begin position="139"/>
        <end position="153"/>
    </location>
</feature>
<dbReference type="PROSITE" id="PS00108">
    <property type="entry name" value="PROTEIN_KINASE_ST"/>
    <property type="match status" value="1"/>
</dbReference>
<dbReference type="PROSITE" id="PS50011">
    <property type="entry name" value="PROTEIN_KINASE_DOM"/>
    <property type="match status" value="1"/>
</dbReference>
<feature type="region of interest" description="Disordered" evidence="3">
    <location>
        <begin position="956"/>
        <end position="1028"/>
    </location>
</feature>
<feature type="compositionally biased region" description="Basic residues" evidence="3">
    <location>
        <begin position="988"/>
        <end position="1008"/>
    </location>
</feature>
<gene>
    <name evidence="5" type="ORF">C1SCF055_LOCUS4297</name>
</gene>
<evidence type="ECO:0000256" key="3">
    <source>
        <dbReference type="SAM" id="MobiDB-lite"/>
    </source>
</evidence>
<feature type="region of interest" description="Disordered" evidence="3">
    <location>
        <begin position="1"/>
        <end position="157"/>
    </location>
</feature>
<evidence type="ECO:0000313" key="6">
    <source>
        <dbReference type="EMBL" id="CAL1129413.1"/>
    </source>
</evidence>
<feature type="compositionally biased region" description="Basic and acidic residues" evidence="3">
    <location>
        <begin position="36"/>
        <end position="54"/>
    </location>
</feature>
<dbReference type="InterPro" id="IPR011009">
    <property type="entry name" value="Kinase-like_dom_sf"/>
</dbReference>
<evidence type="ECO:0000256" key="2">
    <source>
        <dbReference type="ARBA" id="ARBA00022840"/>
    </source>
</evidence>
<dbReference type="Proteomes" id="UP001152797">
    <property type="component" value="Unassembled WGS sequence"/>
</dbReference>
<dbReference type="OrthoDB" id="4062651at2759"/>
<dbReference type="InterPro" id="IPR000719">
    <property type="entry name" value="Prot_kinase_dom"/>
</dbReference>
<organism evidence="5">
    <name type="scientific">Cladocopium goreaui</name>
    <dbReference type="NCBI Taxonomy" id="2562237"/>
    <lineage>
        <taxon>Eukaryota</taxon>
        <taxon>Sar</taxon>
        <taxon>Alveolata</taxon>
        <taxon>Dinophyceae</taxon>
        <taxon>Suessiales</taxon>
        <taxon>Symbiodiniaceae</taxon>
        <taxon>Cladocopium</taxon>
    </lineage>
</organism>
<keyword evidence="1" id="KW-0547">Nucleotide-binding</keyword>
<protein>
    <submittedName>
        <fullName evidence="7">Serine/threonine-protein kinase ppk34</fullName>
    </submittedName>
</protein>
<evidence type="ECO:0000259" key="4">
    <source>
        <dbReference type="PROSITE" id="PS50011"/>
    </source>
</evidence>
<feature type="compositionally biased region" description="Basic residues" evidence="3">
    <location>
        <begin position="1"/>
        <end position="10"/>
    </location>
</feature>
<dbReference type="InterPro" id="IPR050117">
    <property type="entry name" value="MAPK"/>
</dbReference>
<evidence type="ECO:0000313" key="7">
    <source>
        <dbReference type="EMBL" id="CAL4763350.1"/>
    </source>
</evidence>
<name>A0A9P1FH68_9DINO</name>
<dbReference type="Pfam" id="PF00069">
    <property type="entry name" value="Pkinase"/>
    <property type="match status" value="1"/>
</dbReference>
<feature type="compositionally biased region" description="Basic and acidic residues" evidence="3">
    <location>
        <begin position="1009"/>
        <end position="1020"/>
    </location>
</feature>
<keyword evidence="7" id="KW-0808">Transferase</keyword>
<evidence type="ECO:0000313" key="5">
    <source>
        <dbReference type="EMBL" id="CAI3976038.1"/>
    </source>
</evidence>
<dbReference type="SUPFAM" id="SSF56112">
    <property type="entry name" value="Protein kinase-like (PK-like)"/>
    <property type="match status" value="1"/>
</dbReference>
<keyword evidence="2" id="KW-0067">ATP-binding</keyword>
<keyword evidence="8" id="KW-1185">Reference proteome</keyword>
<dbReference type="PANTHER" id="PTHR24055">
    <property type="entry name" value="MITOGEN-ACTIVATED PROTEIN KINASE"/>
    <property type="match status" value="1"/>
</dbReference>
<dbReference type="EMBL" id="CAMXCT010000239">
    <property type="protein sequence ID" value="CAI3976038.1"/>
    <property type="molecule type" value="Genomic_DNA"/>
</dbReference>
<feature type="compositionally biased region" description="Basic and acidic residues" evidence="3">
    <location>
        <begin position="959"/>
        <end position="976"/>
    </location>
</feature>
<dbReference type="Gene3D" id="1.10.510.10">
    <property type="entry name" value="Transferase(Phosphotransferase) domain 1"/>
    <property type="match status" value="1"/>
</dbReference>
<dbReference type="AlphaFoldDB" id="A0A9P1FH68"/>
<dbReference type="GO" id="GO:0004672">
    <property type="term" value="F:protein kinase activity"/>
    <property type="evidence" value="ECO:0007669"/>
    <property type="project" value="InterPro"/>
</dbReference>
<feature type="domain" description="Protein kinase" evidence="4">
    <location>
        <begin position="157"/>
        <end position="499"/>
    </location>
</feature>
<proteinExistence type="predicted"/>
<feature type="compositionally biased region" description="Basic and acidic residues" evidence="3">
    <location>
        <begin position="62"/>
        <end position="81"/>
    </location>
</feature>
<sequence>MVSSRLRGKQKPAEFEREAAPSSSSSLRKRPASNVQKREVKKALDKQKSAEKKIQKLRKKVAKEEHKKEEETIEETKKEQEKEEEAVEEAMEEQEDEEEAVEEATEEQEKEEYDFEEVKEKPEAEGTDTAEKRKKMKKMKMEEVQKEPEEVTAQKKKRVTPLLRATAAGLVAKAQRPFAMYCKEMGLRVQDASQGWKKLSSKEKNTYIEKSKNSFLQQRRESAAAGVSLRKTQLQCTAQGDEAAAQNKLLKSSNKKGPFASFCEETGQSVLAATRRWKSMTKAQKASYTGLSEAEALRAMPGQEEDPSAAEDLGLQSQKLDGVGQCAMFAQLVDGLAYLHSKDVIHADLKPGNILFSPYDLSFYIIDFGIAIRLPVSEGKKPEHVYTVAFRAPELLDTRKPLKDLLTPRCDAWALGLTIIEATGFGRFFQGTSPVKIVKEIQDYCDEMRTVGGVQSKRLKQALQYLDDRIRNRVVVLLRASPESLWQKVLNVRVEAAMFPELKAKATMQQNEIQQIMELALEQCPDYNFDESLVKIKDATDTVKKLQGSAAKEAVEVATALEGSLQGLETWMDTVLTPDYEGNVDSITSFSGDWTLENLDNLDIKTLADKKFPDITLPDDLDHGLILEKMELPTKKSHGINRVMLAWRKSVTEFEEPDEEDAVQQILAYMGYGRDLAKVTQAEMSLVTSKEMQTEKPFMALLAVHNHAITLGYVGSAKSLKLMMDDPGKPWDYDQMLMKQHKPVAKALSSVSSMANVAVQIQSAADLMELVPKFKEVEAALSVLASKLIGDTMLKTLKEAAEGVQNSFEAAMGKMLEGCEGSFTMPIQDFIKKYRKVHDAAMDWKMDAVGNLFEGDQAKKDFTELHVKFEGAEKTLPVLEGFTDHRSSDTKMRSLLSRASHVYEVLKGAVASSKELASVVMICGYFLQPGNSDLTTILTHCKTMYGYDEGRLPTKLSKMIREKQAKVTDKKGKDKDTEDESDSDPGTRHSKAAKKVSKSITKKSKKDKKGNEKHDKAKKDKKDKKKHK</sequence>
<accession>A0A9P1FH68</accession>
<dbReference type="SMART" id="SM00220">
    <property type="entry name" value="S_TKc"/>
    <property type="match status" value="1"/>
</dbReference>
<comment type="caution">
    <text evidence="5">The sequence shown here is derived from an EMBL/GenBank/DDBJ whole genome shotgun (WGS) entry which is preliminary data.</text>
</comment>
<dbReference type="EMBL" id="CAMXCT030000239">
    <property type="protein sequence ID" value="CAL4763350.1"/>
    <property type="molecule type" value="Genomic_DNA"/>
</dbReference>
<dbReference type="GO" id="GO:0005524">
    <property type="term" value="F:ATP binding"/>
    <property type="evidence" value="ECO:0007669"/>
    <property type="project" value="UniProtKB-KW"/>
</dbReference>